<gene>
    <name evidence="12" type="ORF">HPP92_015678</name>
</gene>
<evidence type="ECO:0000256" key="2">
    <source>
        <dbReference type="ARBA" id="ARBA00006451"/>
    </source>
</evidence>
<keyword evidence="8" id="KW-0378">Hydrolase</keyword>
<evidence type="ECO:0000256" key="1">
    <source>
        <dbReference type="ARBA" id="ARBA00004496"/>
    </source>
</evidence>
<sequence>MVSVSRLEGDHAFVKQSASQEHSKGNEVPPEGFEIPVYVMCHYLENSGALDVFLCKADDEQSLLDTLILAQWEEHAFRGLLNYDVTSCETKIVDGGKRLTAQLNMEWNPNFLKEFEKRIFKLPGGIIKPSYMKNNLEDILCCVTTGEIEKSMVACLAAVPLEGILIVSNANPVEYGHIFLVPYSIQLRTQFIGRTLHLMANIAHEVNSFSLRMFYDYFSATNADQKIYFQACYFANPLPVELLPTLPIYDSSIVDGLSIWELADYYLKALVFTSKDLKHLAAVVGEICFELQKRNAVFNLLITDYGTKMFLFPQVHLPATGRHLHAWECGGYFIYSNNAEFERASESEISRRLASASLDVKGFGALKQLCCNIASKLC</sequence>
<comment type="subcellular location">
    <subcellularLocation>
        <location evidence="1">Cytoplasm</location>
    </subcellularLocation>
</comment>
<evidence type="ECO:0000259" key="10">
    <source>
        <dbReference type="Pfam" id="PF26216"/>
    </source>
</evidence>
<dbReference type="PANTHER" id="PTHR20884">
    <property type="entry name" value="GDP-D-GLUCOSE PHOSPHORYLASE 1"/>
    <property type="match status" value="1"/>
</dbReference>
<feature type="domain" description="GDPGP1-like C-terminal" evidence="10">
    <location>
        <begin position="239"/>
        <end position="376"/>
    </location>
</feature>
<comment type="caution">
    <text evidence="12">The sequence shown here is derived from an EMBL/GenBank/DDBJ whole genome shotgun (WGS) entry which is preliminary data.</text>
</comment>
<dbReference type="Pfam" id="PF26216">
    <property type="entry name" value="GDPGP1_C"/>
    <property type="match status" value="1"/>
</dbReference>
<accession>A0A835QMS7</accession>
<keyword evidence="6" id="KW-0548">Nucleotidyltransferase</keyword>
<dbReference type="Pfam" id="PF26217">
    <property type="entry name" value="GDPGP1_N"/>
    <property type="match status" value="1"/>
</dbReference>
<dbReference type="OrthoDB" id="47059at2759"/>
<dbReference type="InterPro" id="IPR026506">
    <property type="entry name" value="GDPGP"/>
</dbReference>
<dbReference type="GO" id="GO:0005737">
    <property type="term" value="C:cytoplasm"/>
    <property type="evidence" value="ECO:0007669"/>
    <property type="project" value="UniProtKB-SubCell"/>
</dbReference>
<dbReference type="GO" id="GO:0000166">
    <property type="term" value="F:nucleotide binding"/>
    <property type="evidence" value="ECO:0007669"/>
    <property type="project" value="UniProtKB-KW"/>
</dbReference>
<reference evidence="12 13" key="1">
    <citation type="journal article" date="2020" name="Nat. Food">
        <title>A phased Vanilla planifolia genome enables genetic improvement of flavour and production.</title>
        <authorList>
            <person name="Hasing T."/>
            <person name="Tang H."/>
            <person name="Brym M."/>
            <person name="Khazi F."/>
            <person name="Huang T."/>
            <person name="Chambers A.H."/>
        </authorList>
    </citation>
    <scope>NUCLEOTIDE SEQUENCE [LARGE SCALE GENOMIC DNA]</scope>
    <source>
        <tissue evidence="12">Leaf</tissue>
    </source>
</reference>
<evidence type="ECO:0000313" key="13">
    <source>
        <dbReference type="Proteomes" id="UP000636800"/>
    </source>
</evidence>
<dbReference type="InterPro" id="IPR058866">
    <property type="entry name" value="GDPGP1_N"/>
</dbReference>
<evidence type="ECO:0000256" key="5">
    <source>
        <dbReference type="ARBA" id="ARBA00022679"/>
    </source>
</evidence>
<keyword evidence="7" id="KW-0547">Nucleotide-binding</keyword>
<feature type="region of interest" description="Disordered" evidence="9">
    <location>
        <begin position="1"/>
        <end position="29"/>
    </location>
</feature>
<keyword evidence="5" id="KW-0808">Transferase</keyword>
<evidence type="ECO:0008006" key="14">
    <source>
        <dbReference type="Google" id="ProtNLM"/>
    </source>
</evidence>
<dbReference type="GO" id="GO:0005085">
    <property type="term" value="F:guanyl-nucleotide exchange factor activity"/>
    <property type="evidence" value="ECO:0007669"/>
    <property type="project" value="UniProtKB-KW"/>
</dbReference>
<evidence type="ECO:0000256" key="8">
    <source>
        <dbReference type="ARBA" id="ARBA00022801"/>
    </source>
</evidence>
<evidence type="ECO:0000256" key="4">
    <source>
        <dbReference type="ARBA" id="ARBA00022658"/>
    </source>
</evidence>
<dbReference type="GO" id="GO:0016787">
    <property type="term" value="F:hydrolase activity"/>
    <property type="evidence" value="ECO:0007669"/>
    <property type="project" value="UniProtKB-KW"/>
</dbReference>
<evidence type="ECO:0000256" key="9">
    <source>
        <dbReference type="SAM" id="MobiDB-lite"/>
    </source>
</evidence>
<evidence type="ECO:0000259" key="11">
    <source>
        <dbReference type="Pfam" id="PF26217"/>
    </source>
</evidence>
<dbReference type="AlphaFoldDB" id="A0A835QMS7"/>
<organism evidence="12 13">
    <name type="scientific">Vanilla planifolia</name>
    <name type="common">Vanilla</name>
    <dbReference type="NCBI Taxonomy" id="51239"/>
    <lineage>
        <taxon>Eukaryota</taxon>
        <taxon>Viridiplantae</taxon>
        <taxon>Streptophyta</taxon>
        <taxon>Embryophyta</taxon>
        <taxon>Tracheophyta</taxon>
        <taxon>Spermatophyta</taxon>
        <taxon>Magnoliopsida</taxon>
        <taxon>Liliopsida</taxon>
        <taxon>Asparagales</taxon>
        <taxon>Orchidaceae</taxon>
        <taxon>Vanilloideae</taxon>
        <taxon>Vanilleae</taxon>
        <taxon>Vanilla</taxon>
    </lineage>
</organism>
<proteinExistence type="inferred from homology"/>
<dbReference type="InterPro" id="IPR058865">
    <property type="entry name" value="GDPGP1_C"/>
</dbReference>
<keyword evidence="13" id="KW-1185">Reference proteome</keyword>
<dbReference type="GO" id="GO:0006006">
    <property type="term" value="P:glucose metabolic process"/>
    <property type="evidence" value="ECO:0007669"/>
    <property type="project" value="TreeGrafter"/>
</dbReference>
<dbReference type="EMBL" id="JADCNL010000007">
    <property type="protein sequence ID" value="KAG0473821.1"/>
    <property type="molecule type" value="Genomic_DNA"/>
</dbReference>
<evidence type="ECO:0000256" key="7">
    <source>
        <dbReference type="ARBA" id="ARBA00022741"/>
    </source>
</evidence>
<keyword evidence="4" id="KW-0344">Guanine-nucleotide releasing factor</keyword>
<keyword evidence="3" id="KW-0963">Cytoplasm</keyword>
<name>A0A835QMS7_VANPL</name>
<evidence type="ECO:0000313" key="12">
    <source>
        <dbReference type="EMBL" id="KAG0473821.1"/>
    </source>
</evidence>
<dbReference type="PANTHER" id="PTHR20884:SF9">
    <property type="entry name" value="OS12G0612100 PROTEIN"/>
    <property type="match status" value="1"/>
</dbReference>
<dbReference type="Proteomes" id="UP000636800">
    <property type="component" value="Chromosome 7"/>
</dbReference>
<dbReference type="GO" id="GO:0080048">
    <property type="term" value="F:GDP-D-glucose phosphorylase activity"/>
    <property type="evidence" value="ECO:0007669"/>
    <property type="project" value="InterPro"/>
</dbReference>
<comment type="similarity">
    <text evidence="2">Belongs to the GDPGP1 family.</text>
</comment>
<feature type="domain" description="GDPGP1-like N-terminal" evidence="11">
    <location>
        <begin position="64"/>
        <end position="232"/>
    </location>
</feature>
<evidence type="ECO:0000256" key="6">
    <source>
        <dbReference type="ARBA" id="ARBA00022695"/>
    </source>
</evidence>
<protein>
    <recommendedName>
        <fullName evidence="14">GDP-L-galactose phosphorylase 1</fullName>
    </recommendedName>
</protein>
<evidence type="ECO:0000256" key="3">
    <source>
        <dbReference type="ARBA" id="ARBA00022490"/>
    </source>
</evidence>